<dbReference type="InterPro" id="IPR019639">
    <property type="entry name" value="DUF2505"/>
</dbReference>
<reference evidence="2" key="1">
    <citation type="submission" date="2016-10" db="EMBL/GenBank/DDBJ databases">
        <authorList>
            <person name="Varghese N."/>
            <person name="Submissions S."/>
        </authorList>
    </citation>
    <scope>NUCLEOTIDE SEQUENCE [LARGE SCALE GENOMIC DNA]</scope>
    <source>
        <strain evidence="2">CGMCC 1.6963</strain>
    </source>
</reference>
<dbReference type="AlphaFoldDB" id="A0A1H9XEH5"/>
<dbReference type="InterPro" id="IPR023393">
    <property type="entry name" value="START-like_dom_sf"/>
</dbReference>
<sequence length="166" mass="17836">MKISHTVEFPAPPHEVFEMLAEPRFQEAKCGATAALEHAVDVELSGDKTIIRTERVLPARGLPDYARNMVGETLKVGEKQEWGPQTADGSRHGTIDLQIHGVPLSLTGTVRLEPGGAGTVQHIDGDLKAKVPLIGGKIEKAAAPIIESAIEVEHRTGVNWLNGARD</sequence>
<dbReference type="Proteomes" id="UP000199019">
    <property type="component" value="Unassembled WGS sequence"/>
</dbReference>
<evidence type="ECO:0000313" key="2">
    <source>
        <dbReference type="Proteomes" id="UP000199019"/>
    </source>
</evidence>
<dbReference type="SUPFAM" id="SSF55961">
    <property type="entry name" value="Bet v1-like"/>
    <property type="match status" value="1"/>
</dbReference>
<dbReference type="EMBL" id="FOHB01000007">
    <property type="protein sequence ID" value="SES44063.1"/>
    <property type="molecule type" value="Genomic_DNA"/>
</dbReference>
<gene>
    <name evidence="1" type="ORF">SAMN05216199_3688</name>
</gene>
<keyword evidence="2" id="KW-1185">Reference proteome</keyword>
<protein>
    <recommendedName>
        <fullName evidence="3">DUF2505 domain-containing protein</fullName>
    </recommendedName>
</protein>
<accession>A0A1H9XEH5</accession>
<evidence type="ECO:0000313" key="1">
    <source>
        <dbReference type="EMBL" id="SES44063.1"/>
    </source>
</evidence>
<dbReference type="Gene3D" id="3.30.530.20">
    <property type="match status" value="1"/>
</dbReference>
<evidence type="ECO:0008006" key="3">
    <source>
        <dbReference type="Google" id="ProtNLM"/>
    </source>
</evidence>
<organism evidence="1 2">
    <name type="scientific">Pedococcus cremeus</name>
    <dbReference type="NCBI Taxonomy" id="587636"/>
    <lineage>
        <taxon>Bacteria</taxon>
        <taxon>Bacillati</taxon>
        <taxon>Actinomycetota</taxon>
        <taxon>Actinomycetes</taxon>
        <taxon>Micrococcales</taxon>
        <taxon>Intrasporangiaceae</taxon>
        <taxon>Pedococcus</taxon>
    </lineage>
</organism>
<dbReference type="STRING" id="587636.SAMN05216199_3688"/>
<proteinExistence type="predicted"/>
<dbReference type="RefSeq" id="WP_177180417.1">
    <property type="nucleotide sequence ID" value="NZ_FOHB01000007.1"/>
</dbReference>
<dbReference type="Pfam" id="PF10698">
    <property type="entry name" value="DUF2505"/>
    <property type="match status" value="1"/>
</dbReference>
<name>A0A1H9XEH5_9MICO</name>